<keyword evidence="4" id="KW-1185">Reference proteome</keyword>
<dbReference type="InterPro" id="IPR003593">
    <property type="entry name" value="AAA+_ATPase"/>
</dbReference>
<accession>A0ABR3AVV4</accession>
<evidence type="ECO:0000256" key="1">
    <source>
        <dbReference type="SAM" id="MobiDB-lite"/>
    </source>
</evidence>
<feature type="domain" description="AAA+ ATPase" evidence="2">
    <location>
        <begin position="262"/>
        <end position="466"/>
    </location>
</feature>
<evidence type="ECO:0000313" key="4">
    <source>
        <dbReference type="Proteomes" id="UP001448207"/>
    </source>
</evidence>
<feature type="compositionally biased region" description="Basic residues" evidence="1">
    <location>
        <begin position="242"/>
        <end position="258"/>
    </location>
</feature>
<dbReference type="SUPFAM" id="SSF52540">
    <property type="entry name" value="P-loop containing nucleoside triphosphate hydrolases"/>
    <property type="match status" value="1"/>
</dbReference>
<dbReference type="Gene3D" id="3.40.50.300">
    <property type="entry name" value="P-loop containing nucleotide triphosphate hydrolases"/>
    <property type="match status" value="1"/>
</dbReference>
<proteinExistence type="predicted"/>
<evidence type="ECO:0000313" key="3">
    <source>
        <dbReference type="EMBL" id="KAL0083696.1"/>
    </source>
</evidence>
<evidence type="ECO:0000259" key="2">
    <source>
        <dbReference type="SMART" id="SM00382"/>
    </source>
</evidence>
<name>A0ABR3AVV4_PHYBL</name>
<reference evidence="3 4" key="1">
    <citation type="submission" date="2024-04" db="EMBL/GenBank/DDBJ databases">
        <title>Symmetric and asymmetric DNA N6-adenine methylation regulates different biological responses in Mucorales.</title>
        <authorList>
            <consortium name="Lawrence Berkeley National Laboratory"/>
            <person name="Lax C."/>
            <person name="Mondo S.J."/>
            <person name="Osorio-Concepcion M."/>
            <person name="Muszewska A."/>
            <person name="Corrochano-Luque M."/>
            <person name="Gutierrez G."/>
            <person name="Riley R."/>
            <person name="Lipzen A."/>
            <person name="Guo J."/>
            <person name="Hundley H."/>
            <person name="Amirebrahimi M."/>
            <person name="Ng V."/>
            <person name="Lorenzo-Gutierrez D."/>
            <person name="Binder U."/>
            <person name="Yang J."/>
            <person name="Song Y."/>
            <person name="Canovas D."/>
            <person name="Navarro E."/>
            <person name="Freitag M."/>
            <person name="Gabaldon T."/>
            <person name="Grigoriev I.V."/>
            <person name="Corrochano L.M."/>
            <person name="Nicolas F.E."/>
            <person name="Garre V."/>
        </authorList>
    </citation>
    <scope>NUCLEOTIDE SEQUENCE [LARGE SCALE GENOMIC DNA]</scope>
    <source>
        <strain evidence="3 4">L51</strain>
    </source>
</reference>
<dbReference type="PANTHER" id="PTHR23389">
    <property type="entry name" value="CHROMOSOME TRANSMISSION FIDELITY FACTOR 18"/>
    <property type="match status" value="1"/>
</dbReference>
<feature type="region of interest" description="Disordered" evidence="1">
    <location>
        <begin position="321"/>
        <end position="349"/>
    </location>
</feature>
<feature type="region of interest" description="Disordered" evidence="1">
    <location>
        <begin position="238"/>
        <end position="263"/>
    </location>
</feature>
<dbReference type="Pfam" id="PF00004">
    <property type="entry name" value="AAA"/>
    <property type="match status" value="1"/>
</dbReference>
<comment type="caution">
    <text evidence="3">The sequence shown here is derived from an EMBL/GenBank/DDBJ whole genome shotgun (WGS) entry which is preliminary data.</text>
</comment>
<gene>
    <name evidence="3" type="ORF">J3Q64DRAFT_1849934</name>
</gene>
<organism evidence="3 4">
    <name type="scientific">Phycomyces blakesleeanus</name>
    <dbReference type="NCBI Taxonomy" id="4837"/>
    <lineage>
        <taxon>Eukaryota</taxon>
        <taxon>Fungi</taxon>
        <taxon>Fungi incertae sedis</taxon>
        <taxon>Mucoromycota</taxon>
        <taxon>Mucoromycotina</taxon>
        <taxon>Mucoromycetes</taxon>
        <taxon>Mucorales</taxon>
        <taxon>Phycomycetaceae</taxon>
        <taxon>Phycomyces</taxon>
    </lineage>
</organism>
<dbReference type="InterPro" id="IPR003959">
    <property type="entry name" value="ATPase_AAA_core"/>
</dbReference>
<dbReference type="InterPro" id="IPR027417">
    <property type="entry name" value="P-loop_NTPase"/>
</dbReference>
<dbReference type="EMBL" id="JBCLYO010000013">
    <property type="protein sequence ID" value="KAL0083696.1"/>
    <property type="molecule type" value="Genomic_DNA"/>
</dbReference>
<dbReference type="PANTHER" id="PTHR23389:SF21">
    <property type="entry name" value="ATPASE FAMILY AAA DOMAIN-CONTAINING PROTEIN 5"/>
    <property type="match status" value="1"/>
</dbReference>
<protein>
    <recommendedName>
        <fullName evidence="2">AAA+ ATPase domain-containing protein</fullName>
    </recommendedName>
</protein>
<dbReference type="SMART" id="SM00382">
    <property type="entry name" value="AAA"/>
    <property type="match status" value="1"/>
</dbReference>
<sequence>MSTQPKRTLDAFFRPQVPTVQPISFSQSVATPPPPPTLQPLPTPPKSFYRPTGPSTPNAILPDRVLFEGGHIPSRIITGGQAHRTHQNQSRHRLKSCNSCHLPLRPSPPSYIQPFRWTKTEIKTMMDKVYPEWESSSACRALYYDHTTISSNNNSSSTHQPWAEKYSPANLDGMLANKQESIQLWDWLKYKKVSNRGRLVSEDLEMEHLTLMENEVDEHGFLTNAGFERFWGNPYEDQTKEKKPKLKSKQHGNDKKKTRPPETSLVLLVGPTGVGKTAAVYAAAKEIGYEVFEVHAGMRRSGKDIIAAVGAMTESHLVTFSKTGDKRRGEVSKPNLPNKRRVKPEPPAVPTNVGLMRHFARIKPIEKVAEEYIDVMHIDPIIDDAMDIVENEEEKYETNEPQEPKESLILLDQVDILYEEDKGFWSAVEELSDKSRRPIIMTCNDTSTIPIESLRLYGILHFESPPTEVLLPWLQLICFAEGFFVPPVDLVCLVAWVGDVRQIINTLQVWCPQFDLGDDISDEWKRDCTGLFGVYIEYELHEDDPLIRMYEEYQKHQIDSSLSSLKPFVPELEVSSSTTLDALWRSLEVASVQDAFMAHPNDPLQEEEKVWESSKDHPSGTGRLWDVPSDPNQLAQEIQTVLTRLARSVHGTHGAYGWEILEKNTKIRKENMLEACEPILPLRTIVQPRNSELLDYLPHIQIMCKRPSRPNSRNRTLRSRRYKPYLALSEESIEILTTSPPQQTSEWCSRLGLYLDRCRELKIENQTK</sequence>
<dbReference type="Proteomes" id="UP001448207">
    <property type="component" value="Unassembled WGS sequence"/>
</dbReference>